<evidence type="ECO:0000313" key="3">
    <source>
        <dbReference type="EMBL" id="VDP13366.1"/>
    </source>
</evidence>
<dbReference type="InterPro" id="IPR045028">
    <property type="entry name" value="DinG/Rad3-like"/>
</dbReference>
<dbReference type="PANTHER" id="PTHR11472">
    <property type="entry name" value="DNA REPAIR DEAD HELICASE RAD3/XP-D SUBFAMILY MEMBER"/>
    <property type="match status" value="1"/>
</dbReference>
<evidence type="ECO:0000259" key="2">
    <source>
        <dbReference type="SMART" id="SM00491"/>
    </source>
</evidence>
<reference evidence="5" key="2">
    <citation type="submission" date="2019-09" db="UniProtKB">
        <authorList>
            <consortium name="WormBaseParasite"/>
        </authorList>
    </citation>
    <scope>IDENTIFICATION</scope>
</reference>
<protein>
    <submittedName>
        <fullName evidence="5">HELICc2 domain-containing protein</fullName>
    </submittedName>
</protein>
<dbReference type="GO" id="GO:0070182">
    <property type="term" value="F:DNA polymerase binding"/>
    <property type="evidence" value="ECO:0007669"/>
    <property type="project" value="TreeGrafter"/>
</dbReference>
<proteinExistence type="predicted"/>
<dbReference type="GO" id="GO:0045910">
    <property type="term" value="P:negative regulation of DNA recombination"/>
    <property type="evidence" value="ECO:0007669"/>
    <property type="project" value="TreeGrafter"/>
</dbReference>
<dbReference type="Proteomes" id="UP000050761">
    <property type="component" value="Unassembled WGS sequence"/>
</dbReference>
<evidence type="ECO:0000313" key="4">
    <source>
        <dbReference type="Proteomes" id="UP000050761"/>
    </source>
</evidence>
<dbReference type="PANTHER" id="PTHR11472:SF34">
    <property type="entry name" value="REGULATOR OF TELOMERE ELONGATION HELICASE 1"/>
    <property type="match status" value="1"/>
</dbReference>
<evidence type="ECO:0000313" key="5">
    <source>
        <dbReference type="WBParaSite" id="HPBE_0001892101-mRNA-1"/>
    </source>
</evidence>
<dbReference type="Gene3D" id="3.40.50.300">
    <property type="entry name" value="P-loop containing nucleotide triphosphate hydrolases"/>
    <property type="match status" value="1"/>
</dbReference>
<dbReference type="GO" id="GO:0005524">
    <property type="term" value="F:ATP binding"/>
    <property type="evidence" value="ECO:0007669"/>
    <property type="project" value="InterPro"/>
</dbReference>
<dbReference type="GO" id="GO:0003676">
    <property type="term" value="F:nucleic acid binding"/>
    <property type="evidence" value="ECO:0007669"/>
    <property type="project" value="InterPro"/>
</dbReference>
<feature type="compositionally biased region" description="Polar residues" evidence="1">
    <location>
        <begin position="154"/>
        <end position="165"/>
    </location>
</feature>
<feature type="region of interest" description="Disordered" evidence="1">
    <location>
        <begin position="145"/>
        <end position="165"/>
    </location>
</feature>
<sequence>MSRITNSATKVSEGIDFSDADSRAVCVVGIPYPPLADVRICLKRLYINELAADDKTAQSSDEWYVTEGYRAVNQALGRVIRHVNDFGVVALLDERFAGVKKEYFPSWLRSSLRVFDCGSEFVSETKNFFKIRKLDVKDADELSRTKPNAPETFDLSTGSEPHMNQMNHQPLRKKLKLTYKRCLRKCHIYVEYGGGGSRISATISSSSGVRLKCND</sequence>
<keyword evidence="4" id="KW-1185">Reference proteome</keyword>
<evidence type="ECO:0000256" key="1">
    <source>
        <dbReference type="SAM" id="MobiDB-lite"/>
    </source>
</evidence>
<gene>
    <name evidence="3" type="ORF">HPBE_LOCUS18920</name>
</gene>
<dbReference type="InterPro" id="IPR006555">
    <property type="entry name" value="ATP-dep_Helicase_C"/>
</dbReference>
<dbReference type="GO" id="GO:0016818">
    <property type="term" value="F:hydrolase activity, acting on acid anhydrides, in phosphorus-containing anhydrides"/>
    <property type="evidence" value="ECO:0007669"/>
    <property type="project" value="InterPro"/>
</dbReference>
<accession>A0A3P8F163</accession>
<dbReference type="SMART" id="SM00491">
    <property type="entry name" value="HELICc2"/>
    <property type="match status" value="1"/>
</dbReference>
<dbReference type="GO" id="GO:0090657">
    <property type="term" value="P:telomeric loop disassembly"/>
    <property type="evidence" value="ECO:0007669"/>
    <property type="project" value="TreeGrafter"/>
</dbReference>
<dbReference type="GO" id="GO:0010569">
    <property type="term" value="P:regulation of double-strand break repair via homologous recombination"/>
    <property type="evidence" value="ECO:0007669"/>
    <property type="project" value="TreeGrafter"/>
</dbReference>
<reference evidence="3 4" key="1">
    <citation type="submission" date="2018-11" db="EMBL/GenBank/DDBJ databases">
        <authorList>
            <consortium name="Pathogen Informatics"/>
        </authorList>
    </citation>
    <scope>NUCLEOTIDE SEQUENCE [LARGE SCALE GENOMIC DNA]</scope>
</reference>
<dbReference type="EMBL" id="UZAH01031003">
    <property type="protein sequence ID" value="VDP13366.1"/>
    <property type="molecule type" value="Genomic_DNA"/>
</dbReference>
<dbReference type="WBParaSite" id="HPBE_0001892101-mRNA-1">
    <property type="protein sequence ID" value="HPBE_0001892101-mRNA-1"/>
    <property type="gene ID" value="HPBE_0001892101"/>
</dbReference>
<dbReference type="GO" id="GO:0005634">
    <property type="term" value="C:nucleus"/>
    <property type="evidence" value="ECO:0007669"/>
    <property type="project" value="TreeGrafter"/>
</dbReference>
<feature type="domain" description="ATP-dependent helicase C-terminal" evidence="2">
    <location>
        <begin position="1"/>
        <end position="98"/>
    </location>
</feature>
<dbReference type="AlphaFoldDB" id="A0A3P8F163"/>
<organism evidence="3">
    <name type="scientific">Heligmosomoides polygyrus</name>
    <name type="common">Parasitic roundworm</name>
    <dbReference type="NCBI Taxonomy" id="6339"/>
    <lineage>
        <taxon>Eukaryota</taxon>
        <taxon>Metazoa</taxon>
        <taxon>Ecdysozoa</taxon>
        <taxon>Nematoda</taxon>
        <taxon>Chromadorea</taxon>
        <taxon>Rhabditida</taxon>
        <taxon>Rhabditina</taxon>
        <taxon>Rhabditomorpha</taxon>
        <taxon>Strongyloidea</taxon>
        <taxon>Heligmosomidae</taxon>
        <taxon>Heligmosomoides</taxon>
    </lineage>
</organism>
<name>A0A3P8F163_HELPZ</name>
<dbReference type="Pfam" id="PF13307">
    <property type="entry name" value="Helicase_C_2"/>
    <property type="match status" value="1"/>
</dbReference>
<dbReference type="GO" id="GO:0003678">
    <property type="term" value="F:DNA helicase activity"/>
    <property type="evidence" value="ECO:0007669"/>
    <property type="project" value="TreeGrafter"/>
</dbReference>
<dbReference type="OrthoDB" id="19182at2759"/>
<dbReference type="GO" id="GO:1904430">
    <property type="term" value="P:negative regulation of t-circle formation"/>
    <property type="evidence" value="ECO:0007669"/>
    <property type="project" value="TreeGrafter"/>
</dbReference>
<dbReference type="InterPro" id="IPR027417">
    <property type="entry name" value="P-loop_NTPase"/>
</dbReference>